<comment type="caution">
    <text evidence="8">The sequence shown here is derived from an EMBL/GenBank/DDBJ whole genome shotgun (WGS) entry which is preliminary data.</text>
</comment>
<dbReference type="GO" id="GO:0005886">
    <property type="term" value="C:plasma membrane"/>
    <property type="evidence" value="ECO:0007669"/>
    <property type="project" value="UniProtKB-SubCell"/>
</dbReference>
<gene>
    <name evidence="8" type="ORF">GCM10009039_00240</name>
</gene>
<dbReference type="PANTHER" id="PTHR23513">
    <property type="entry name" value="INTEGRAL MEMBRANE EFFLUX PROTEIN-RELATED"/>
    <property type="match status" value="1"/>
</dbReference>
<evidence type="ECO:0000256" key="5">
    <source>
        <dbReference type="ARBA" id="ARBA00022989"/>
    </source>
</evidence>
<feature type="transmembrane region" description="Helical" evidence="7">
    <location>
        <begin position="12"/>
        <end position="36"/>
    </location>
</feature>
<feature type="transmembrane region" description="Helical" evidence="7">
    <location>
        <begin position="42"/>
        <end position="62"/>
    </location>
</feature>
<keyword evidence="2" id="KW-0813">Transport</keyword>
<evidence type="ECO:0008006" key="10">
    <source>
        <dbReference type="Google" id="ProtNLM"/>
    </source>
</evidence>
<keyword evidence="4 7" id="KW-0812">Transmembrane</keyword>
<evidence type="ECO:0000256" key="3">
    <source>
        <dbReference type="ARBA" id="ARBA00022475"/>
    </source>
</evidence>
<evidence type="ECO:0000256" key="7">
    <source>
        <dbReference type="SAM" id="Phobius"/>
    </source>
</evidence>
<evidence type="ECO:0000256" key="4">
    <source>
        <dbReference type="ARBA" id="ARBA00022692"/>
    </source>
</evidence>
<reference evidence="8" key="1">
    <citation type="journal article" date="2014" name="Int. J. Syst. Evol. Microbiol.">
        <title>Complete genome sequence of Corynebacterium casei LMG S-19264T (=DSM 44701T), isolated from a smear-ripened cheese.</title>
        <authorList>
            <consortium name="US DOE Joint Genome Institute (JGI-PGF)"/>
            <person name="Walter F."/>
            <person name="Albersmeier A."/>
            <person name="Kalinowski J."/>
            <person name="Ruckert C."/>
        </authorList>
    </citation>
    <scope>NUCLEOTIDE SEQUENCE</scope>
    <source>
        <strain evidence="8">JCM 19596</strain>
    </source>
</reference>
<reference evidence="8" key="2">
    <citation type="submission" date="2020-09" db="EMBL/GenBank/DDBJ databases">
        <authorList>
            <person name="Sun Q."/>
            <person name="Ohkuma M."/>
        </authorList>
    </citation>
    <scope>NUCLEOTIDE SEQUENCE</scope>
    <source>
        <strain evidence="8">JCM 19596</strain>
    </source>
</reference>
<feature type="transmembrane region" description="Helical" evidence="7">
    <location>
        <begin position="83"/>
        <end position="110"/>
    </location>
</feature>
<evidence type="ECO:0000313" key="8">
    <source>
        <dbReference type="EMBL" id="GGL45850.1"/>
    </source>
</evidence>
<dbReference type="PANTHER" id="PTHR23513:SF6">
    <property type="entry name" value="MAJOR FACILITATOR SUPERFAMILY ASSOCIATED DOMAIN-CONTAINING PROTEIN"/>
    <property type="match status" value="1"/>
</dbReference>
<feature type="transmembrane region" description="Helical" evidence="7">
    <location>
        <begin position="251"/>
        <end position="271"/>
    </location>
</feature>
<dbReference type="EMBL" id="BMPG01000001">
    <property type="protein sequence ID" value="GGL45850.1"/>
    <property type="molecule type" value="Genomic_DNA"/>
</dbReference>
<feature type="transmembrane region" description="Helical" evidence="7">
    <location>
        <begin position="302"/>
        <end position="323"/>
    </location>
</feature>
<name>A0A830F6J4_9EURY</name>
<keyword evidence="5 7" id="KW-1133">Transmembrane helix</keyword>
<feature type="transmembrane region" description="Helical" evidence="7">
    <location>
        <begin position="364"/>
        <end position="387"/>
    </location>
</feature>
<feature type="transmembrane region" description="Helical" evidence="7">
    <location>
        <begin position="150"/>
        <end position="171"/>
    </location>
</feature>
<feature type="transmembrane region" description="Helical" evidence="7">
    <location>
        <begin position="217"/>
        <end position="239"/>
    </location>
</feature>
<accession>A0A830F6J4</accession>
<evidence type="ECO:0000256" key="1">
    <source>
        <dbReference type="ARBA" id="ARBA00004651"/>
    </source>
</evidence>
<dbReference type="Gene3D" id="1.20.1250.20">
    <property type="entry name" value="MFS general substrate transporter like domains"/>
    <property type="match status" value="1"/>
</dbReference>
<dbReference type="RefSeq" id="WP_188974613.1">
    <property type="nucleotide sequence ID" value="NZ_BMPG01000001.1"/>
</dbReference>
<sequence>MRELLRYPDFRRLFVGRLVTNMGDSVYSVAAMWLVYSLSGSMLYTGLAGALTMGPSALQVFVGPLVDRWSLRRTLVATQAAQAVLVLVIPAAHVLGALSAELVLVVMPVVAMLNQFVYPAQNAALPRIVEEDELTAANSAFSLAYQGVDMALNGVAGLLVVAVGAVALYALDSLTFVVAVACFAGLRVPPVTDDGDDDPASYLDDLREGIGFVRGTVIARLFGASIMANALLGVTWAVLPAFADARGGAGTYGFLLAGISAGTLLGALVATRFDGVPYGTLSIAGFALAAAAWFAALLAPATLAAVACFAVAFVPVGVTNVVSSTMIQRLVPDALLGRVMALLGSVGTAAMPLGSLLGGAGGDALGAATVMWVGGVGFLWIVAYVFAVPSLRRLGAPTAVETLSHQRDRHSTVVADGGE</sequence>
<protein>
    <recommendedName>
        <fullName evidence="10">MFS transporter</fullName>
    </recommendedName>
</protein>
<dbReference type="Proteomes" id="UP000607197">
    <property type="component" value="Unassembled WGS sequence"/>
</dbReference>
<organism evidence="8 9">
    <name type="scientific">Halocalculus aciditolerans</name>
    <dbReference type="NCBI Taxonomy" id="1383812"/>
    <lineage>
        <taxon>Archaea</taxon>
        <taxon>Methanobacteriati</taxon>
        <taxon>Methanobacteriota</taxon>
        <taxon>Stenosarchaea group</taxon>
        <taxon>Halobacteria</taxon>
        <taxon>Halobacteriales</taxon>
        <taxon>Halobacteriaceae</taxon>
        <taxon>Halocalculus</taxon>
    </lineage>
</organism>
<feature type="transmembrane region" description="Helical" evidence="7">
    <location>
        <begin position="278"/>
        <end position="296"/>
    </location>
</feature>
<proteinExistence type="predicted"/>
<dbReference type="CDD" id="cd06173">
    <property type="entry name" value="MFS_MefA_like"/>
    <property type="match status" value="1"/>
</dbReference>
<keyword evidence="9" id="KW-1185">Reference proteome</keyword>
<evidence type="ECO:0000256" key="2">
    <source>
        <dbReference type="ARBA" id="ARBA00022448"/>
    </source>
</evidence>
<dbReference type="InterPro" id="IPR010290">
    <property type="entry name" value="TM_effector"/>
</dbReference>
<keyword evidence="6 7" id="KW-0472">Membrane</keyword>
<dbReference type="Pfam" id="PF05977">
    <property type="entry name" value="MFS_3"/>
    <property type="match status" value="1"/>
</dbReference>
<evidence type="ECO:0000256" key="6">
    <source>
        <dbReference type="ARBA" id="ARBA00023136"/>
    </source>
</evidence>
<keyword evidence="3" id="KW-1003">Cell membrane</keyword>
<comment type="subcellular location">
    <subcellularLocation>
        <location evidence="1">Cell membrane</location>
        <topology evidence="1">Multi-pass membrane protein</topology>
    </subcellularLocation>
</comment>
<evidence type="ECO:0000313" key="9">
    <source>
        <dbReference type="Proteomes" id="UP000607197"/>
    </source>
</evidence>
<feature type="transmembrane region" description="Helical" evidence="7">
    <location>
        <begin position="335"/>
        <end position="358"/>
    </location>
</feature>
<dbReference type="AlphaFoldDB" id="A0A830F6J4"/>
<dbReference type="InterPro" id="IPR036259">
    <property type="entry name" value="MFS_trans_sf"/>
</dbReference>
<dbReference type="SUPFAM" id="SSF103473">
    <property type="entry name" value="MFS general substrate transporter"/>
    <property type="match status" value="1"/>
</dbReference>
<dbReference type="OrthoDB" id="313372at2157"/>